<dbReference type="Pfam" id="PF01266">
    <property type="entry name" value="DAO"/>
    <property type="match status" value="1"/>
</dbReference>
<name>A0A543KCI9_9RHOB</name>
<dbReference type="InterPro" id="IPR006076">
    <property type="entry name" value="FAD-dep_OxRdtase"/>
</dbReference>
<keyword evidence="1" id="KW-0560">Oxidoreductase</keyword>
<proteinExistence type="predicted"/>
<dbReference type="PANTHER" id="PTHR13847:SF281">
    <property type="entry name" value="FAD DEPENDENT OXIDOREDUCTASE DOMAIN-CONTAINING PROTEIN"/>
    <property type="match status" value="1"/>
</dbReference>
<sequence>MLYEPSGYDPNEWPDSYWRASCLPLPACPPLQGETQAQVAIIGAGYAGLNAALELVERHGTNVVVLDAAQPGWGASGRNGGFCCQGGARLDADQITRCFGREAAQDWDRFEARAIARVQDNLTRYRIDAQTTEPGELALAASPRSWARMQAAPVPEGGALLDRAELRAQGLNTAAYLGARYVPCGFGLHPYAYVTGLARAAQAAGVRVQGDSRVTEIVPHGDGWRLRTATGAVIARQVLIATNGYSDESLVPWLHRRILPAISNVMVTRPLTAAELDAQGWNRSLMAYDDRYLLHYFRLLPDNRLMFGARGGLSFQAHSVARFKQRARAEFELIFPQFRQVETAYSWNGLVCLTASLAPYIGPVEGAKGLWVALGWHGNGVAAASEGGRCAARGMMGARDAPPHITRKPPPRFIAPRKWALAAAMAVAGVMDGPLQRHD</sequence>
<comment type="caution">
    <text evidence="3">The sequence shown here is derived from an EMBL/GenBank/DDBJ whole genome shotgun (WGS) entry which is preliminary data.</text>
</comment>
<dbReference type="PANTHER" id="PTHR13847">
    <property type="entry name" value="SARCOSINE DEHYDROGENASE-RELATED"/>
    <property type="match status" value="1"/>
</dbReference>
<evidence type="ECO:0000256" key="1">
    <source>
        <dbReference type="ARBA" id="ARBA00023002"/>
    </source>
</evidence>
<evidence type="ECO:0000313" key="3">
    <source>
        <dbReference type="EMBL" id="TQM92785.1"/>
    </source>
</evidence>
<protein>
    <submittedName>
        <fullName evidence="3">Glycine/D-amino acid oxidase-like deaminating enzyme</fullName>
    </submittedName>
</protein>
<dbReference type="GO" id="GO:0016491">
    <property type="term" value="F:oxidoreductase activity"/>
    <property type="evidence" value="ECO:0007669"/>
    <property type="project" value="UniProtKB-KW"/>
</dbReference>
<feature type="domain" description="FAD dependent oxidoreductase" evidence="2">
    <location>
        <begin position="39"/>
        <end position="392"/>
    </location>
</feature>
<dbReference type="Gene3D" id="3.30.9.10">
    <property type="entry name" value="D-Amino Acid Oxidase, subunit A, domain 2"/>
    <property type="match status" value="1"/>
</dbReference>
<dbReference type="AlphaFoldDB" id="A0A543KCI9"/>
<gene>
    <name evidence="3" type="ORF">BD293_1404</name>
</gene>
<evidence type="ECO:0000313" key="4">
    <source>
        <dbReference type="Proteomes" id="UP000320582"/>
    </source>
</evidence>
<dbReference type="InterPro" id="IPR036188">
    <property type="entry name" value="FAD/NAD-bd_sf"/>
</dbReference>
<dbReference type="Proteomes" id="UP000320582">
    <property type="component" value="Unassembled WGS sequence"/>
</dbReference>
<organism evidence="3 4">
    <name type="scientific">Roseinatronobacter monicus</name>
    <dbReference type="NCBI Taxonomy" id="393481"/>
    <lineage>
        <taxon>Bacteria</taxon>
        <taxon>Pseudomonadati</taxon>
        <taxon>Pseudomonadota</taxon>
        <taxon>Alphaproteobacteria</taxon>
        <taxon>Rhodobacterales</taxon>
        <taxon>Paracoccaceae</taxon>
        <taxon>Roseinatronobacter</taxon>
    </lineage>
</organism>
<accession>A0A543KCI9</accession>
<keyword evidence="4" id="KW-1185">Reference proteome</keyword>
<dbReference type="RefSeq" id="WP_170207080.1">
    <property type="nucleotide sequence ID" value="NZ_VFPT01000001.1"/>
</dbReference>
<dbReference type="SUPFAM" id="SSF51905">
    <property type="entry name" value="FAD/NAD(P)-binding domain"/>
    <property type="match status" value="1"/>
</dbReference>
<dbReference type="Gene3D" id="3.50.50.60">
    <property type="entry name" value="FAD/NAD(P)-binding domain"/>
    <property type="match status" value="1"/>
</dbReference>
<evidence type="ECO:0000259" key="2">
    <source>
        <dbReference type="Pfam" id="PF01266"/>
    </source>
</evidence>
<dbReference type="GO" id="GO:0005737">
    <property type="term" value="C:cytoplasm"/>
    <property type="evidence" value="ECO:0007669"/>
    <property type="project" value="TreeGrafter"/>
</dbReference>
<dbReference type="EMBL" id="VFPT01000001">
    <property type="protein sequence ID" value="TQM92785.1"/>
    <property type="molecule type" value="Genomic_DNA"/>
</dbReference>
<reference evidence="3 4" key="1">
    <citation type="submission" date="2019-06" db="EMBL/GenBank/DDBJ databases">
        <title>Genomic Encyclopedia of Archaeal and Bacterial Type Strains, Phase II (KMG-II): from individual species to whole genera.</title>
        <authorList>
            <person name="Goeker M."/>
        </authorList>
    </citation>
    <scope>NUCLEOTIDE SEQUENCE [LARGE SCALE GENOMIC DNA]</scope>
    <source>
        <strain evidence="3 4">DSM 18423</strain>
    </source>
</reference>